<dbReference type="Proteomes" id="UP000316714">
    <property type="component" value="Unassembled WGS sequence"/>
</dbReference>
<evidence type="ECO:0000259" key="4">
    <source>
        <dbReference type="Pfam" id="PF00534"/>
    </source>
</evidence>
<accession>A0A5C5VCK9</accession>
<dbReference type="EC" id="2.4.1.250" evidence="5"/>
<dbReference type="RefSeq" id="WP_146563190.1">
    <property type="nucleotide sequence ID" value="NZ_SIHJ01000001.1"/>
</dbReference>
<comment type="caution">
    <text evidence="5">The sequence shown here is derived from an EMBL/GenBank/DDBJ whole genome shotgun (WGS) entry which is preliminary data.</text>
</comment>
<keyword evidence="6" id="KW-1185">Reference proteome</keyword>
<dbReference type="InterPro" id="IPR001296">
    <property type="entry name" value="Glyco_trans_1"/>
</dbReference>
<evidence type="ECO:0000313" key="6">
    <source>
        <dbReference type="Proteomes" id="UP000316714"/>
    </source>
</evidence>
<dbReference type="PANTHER" id="PTHR12526">
    <property type="entry name" value="GLYCOSYLTRANSFERASE"/>
    <property type="match status" value="1"/>
</dbReference>
<evidence type="ECO:0000256" key="3">
    <source>
        <dbReference type="SAM" id="MobiDB-lite"/>
    </source>
</evidence>
<reference evidence="5 6" key="1">
    <citation type="submission" date="2019-02" db="EMBL/GenBank/DDBJ databases">
        <title>Deep-cultivation of Planctomycetes and their phenomic and genomic characterization uncovers novel biology.</title>
        <authorList>
            <person name="Wiegand S."/>
            <person name="Jogler M."/>
            <person name="Boedeker C."/>
            <person name="Pinto D."/>
            <person name="Vollmers J."/>
            <person name="Rivas-Marin E."/>
            <person name="Kohn T."/>
            <person name="Peeters S.H."/>
            <person name="Heuer A."/>
            <person name="Rast P."/>
            <person name="Oberbeckmann S."/>
            <person name="Bunk B."/>
            <person name="Jeske O."/>
            <person name="Meyerdierks A."/>
            <person name="Storesund J.E."/>
            <person name="Kallscheuer N."/>
            <person name="Luecker S."/>
            <person name="Lage O.M."/>
            <person name="Pohl T."/>
            <person name="Merkel B.J."/>
            <person name="Hornburger P."/>
            <person name="Mueller R.-W."/>
            <person name="Bruemmer F."/>
            <person name="Labrenz M."/>
            <person name="Spormann A.M."/>
            <person name="Op Den Camp H."/>
            <person name="Overmann J."/>
            <person name="Amann R."/>
            <person name="Jetten M.S.M."/>
            <person name="Mascher T."/>
            <person name="Medema M.H."/>
            <person name="Devos D.P."/>
            <person name="Kaster A.-K."/>
            <person name="Ovreas L."/>
            <person name="Rohde M."/>
            <person name="Galperin M.Y."/>
            <person name="Jogler C."/>
        </authorList>
    </citation>
    <scope>NUCLEOTIDE SEQUENCE [LARGE SCALE GENOMIC DNA]</scope>
    <source>
        <strain evidence="5 6">KOR34</strain>
    </source>
</reference>
<dbReference type="OrthoDB" id="9814612at2"/>
<dbReference type="SUPFAM" id="SSF53756">
    <property type="entry name" value="UDP-Glycosyltransferase/glycogen phosphorylase"/>
    <property type="match status" value="1"/>
</dbReference>
<keyword evidence="1 5" id="KW-0328">Glycosyltransferase</keyword>
<gene>
    <name evidence="5" type="primary">mshA</name>
    <name evidence="5" type="ORF">KOR34_12590</name>
</gene>
<dbReference type="Pfam" id="PF00534">
    <property type="entry name" value="Glycos_transf_1"/>
    <property type="match status" value="1"/>
</dbReference>
<dbReference type="Gene3D" id="3.40.50.2000">
    <property type="entry name" value="Glycogen Phosphorylase B"/>
    <property type="match status" value="2"/>
</dbReference>
<dbReference type="PANTHER" id="PTHR12526:SF510">
    <property type="entry name" value="D-INOSITOL 3-PHOSPHATE GLYCOSYLTRANSFERASE"/>
    <property type="match status" value="1"/>
</dbReference>
<organism evidence="5 6">
    <name type="scientific">Posidoniimonas corsicana</name>
    <dbReference type="NCBI Taxonomy" id="1938618"/>
    <lineage>
        <taxon>Bacteria</taxon>
        <taxon>Pseudomonadati</taxon>
        <taxon>Planctomycetota</taxon>
        <taxon>Planctomycetia</taxon>
        <taxon>Pirellulales</taxon>
        <taxon>Lacipirellulaceae</taxon>
        <taxon>Posidoniimonas</taxon>
    </lineage>
</organism>
<name>A0A5C5VCK9_9BACT</name>
<dbReference type="AlphaFoldDB" id="A0A5C5VCK9"/>
<evidence type="ECO:0000313" key="5">
    <source>
        <dbReference type="EMBL" id="TWT36354.1"/>
    </source>
</evidence>
<protein>
    <submittedName>
        <fullName evidence="5">D-inositol 3-phosphate glycosyltransferase</fullName>
        <ecNumber evidence="5">2.4.1.250</ecNumber>
    </submittedName>
</protein>
<dbReference type="EMBL" id="SIHJ01000001">
    <property type="protein sequence ID" value="TWT36354.1"/>
    <property type="molecule type" value="Genomic_DNA"/>
</dbReference>
<keyword evidence="2 5" id="KW-0808">Transferase</keyword>
<feature type="domain" description="Glycosyl transferase family 1" evidence="4">
    <location>
        <begin position="239"/>
        <end position="375"/>
    </location>
</feature>
<evidence type="ECO:0000256" key="1">
    <source>
        <dbReference type="ARBA" id="ARBA00022676"/>
    </source>
</evidence>
<feature type="region of interest" description="Disordered" evidence="3">
    <location>
        <begin position="424"/>
        <end position="455"/>
    </location>
</feature>
<dbReference type="GO" id="GO:0102710">
    <property type="term" value="F:D-inositol-3-phosphate glycosyltransferase activity"/>
    <property type="evidence" value="ECO:0007669"/>
    <property type="project" value="UniProtKB-EC"/>
</dbReference>
<evidence type="ECO:0000256" key="2">
    <source>
        <dbReference type="ARBA" id="ARBA00022679"/>
    </source>
</evidence>
<sequence length="455" mass="50065">MTTGAGQDKAAVIAERPRVLAIAYACHPTESAESRVGWARALMASQRHDVTVMCHSDLDADELQRLAVEDGADPSIRFQNVPHCVIGMSCRSHDLLYCVGYRMWHRRVAKLAAELHAARPFDVVHQVNFCGFREPGYGWRVGAPFVWGPLGGTQNFPLRFLSVLDPYNAVREAGRNVVNWLQLRFSPRLRRVARRSACVMSATRLAQRDLERSWGLDTAVELEAGLSYPPAPLRSKRDPSRPLRILWTGRLRAWKGLPLLLHALAKTPPNVRCEVRVLGEGAGQAGLVRLAKRLGVDDRIEWVGWGPYPDTLPHYRWADVFAFTSLRDTSGAGLLEALAAGLPIVGIDHQGAADIMSDECAVRLPPSNPREVIAGFSDAITRLAGDGELLLRLSHGATRRADDFAWDARGAVLDRVYQSAMAPAADRRRAAGTSRPAEPVTRPSLNLQPLEAVGE</sequence>
<dbReference type="CDD" id="cd03801">
    <property type="entry name" value="GT4_PimA-like"/>
    <property type="match status" value="1"/>
</dbReference>
<proteinExistence type="predicted"/>